<gene>
    <name evidence="2" type="ORF">PHYBLDRAFT_141113</name>
</gene>
<dbReference type="EMBL" id="KV440973">
    <property type="protein sequence ID" value="OAD79058.1"/>
    <property type="molecule type" value="Genomic_DNA"/>
</dbReference>
<reference evidence="3" key="1">
    <citation type="submission" date="2015-06" db="EMBL/GenBank/DDBJ databases">
        <title>Expansion of signal transduction pathways in fungi by whole-genome duplication.</title>
        <authorList>
            <consortium name="DOE Joint Genome Institute"/>
            <person name="Corrochano L.M."/>
            <person name="Kuo A."/>
            <person name="Marcet-Houben M."/>
            <person name="Polaino S."/>
            <person name="Salamov A."/>
            <person name="Villalobos J.M."/>
            <person name="Alvarez M.I."/>
            <person name="Avalos J."/>
            <person name="Benito E.P."/>
            <person name="Benoit I."/>
            <person name="Burger G."/>
            <person name="Camino L.P."/>
            <person name="Canovas D."/>
            <person name="Cerda-Olmedo E."/>
            <person name="Cheng J.-F."/>
            <person name="Dominguez A."/>
            <person name="Elias M."/>
            <person name="Eslava A.P."/>
            <person name="Glaser F."/>
            <person name="Grimwood J."/>
            <person name="Gutierrez G."/>
            <person name="Heitman J."/>
            <person name="Henrissat B."/>
            <person name="Iturriaga E.A."/>
            <person name="Lang B.F."/>
            <person name="Lavin J.L."/>
            <person name="Lee S."/>
            <person name="Li W."/>
            <person name="Lindquist E."/>
            <person name="Lopez-Garcia S."/>
            <person name="Luque E.M."/>
            <person name="Marcos A.T."/>
            <person name="Martin J."/>
            <person name="McCluskey K."/>
            <person name="Medina H.R."/>
            <person name="Miralles-Duran A."/>
            <person name="Miyazaki A."/>
            <person name="Munoz-Torres E."/>
            <person name="Oguiza J.A."/>
            <person name="Ohm R."/>
            <person name="Olmedo M."/>
            <person name="Orejas M."/>
            <person name="Ortiz-Castellanos L."/>
            <person name="Pisabarro A.G."/>
            <person name="Rodriguez-Romero J."/>
            <person name="Ruiz-Herrera J."/>
            <person name="Ruiz-Vazquez R."/>
            <person name="Sanz C."/>
            <person name="Schackwitz W."/>
            <person name="Schmutz J."/>
            <person name="Shahriari M."/>
            <person name="Shelest E."/>
            <person name="Silva-Franco F."/>
            <person name="Soanes D."/>
            <person name="Syed K."/>
            <person name="Tagua V.G."/>
            <person name="Talbot N.J."/>
            <person name="Thon M."/>
            <person name="De vries R.P."/>
            <person name="Wiebenga A."/>
            <person name="Yadav J.S."/>
            <person name="Braun E.L."/>
            <person name="Baker S."/>
            <person name="Garre V."/>
            <person name="Horwitz B."/>
            <person name="Torres-Martinez S."/>
            <person name="Idnurm A."/>
            <person name="Herrera-Estrella A."/>
            <person name="Gabaldon T."/>
            <person name="Grigoriev I.V."/>
        </authorList>
    </citation>
    <scope>NUCLEOTIDE SEQUENCE [LARGE SCALE GENOMIC DNA]</scope>
    <source>
        <strain evidence="3">NRRL 1555(-)</strain>
    </source>
</reference>
<protein>
    <submittedName>
        <fullName evidence="2">Uncharacterized protein</fullName>
    </submittedName>
</protein>
<keyword evidence="3" id="KW-1185">Reference proteome</keyword>
<organism evidence="2 3">
    <name type="scientific">Phycomyces blakesleeanus (strain ATCC 8743b / DSM 1359 / FGSC 10004 / NBRC 33097 / NRRL 1555)</name>
    <dbReference type="NCBI Taxonomy" id="763407"/>
    <lineage>
        <taxon>Eukaryota</taxon>
        <taxon>Fungi</taxon>
        <taxon>Fungi incertae sedis</taxon>
        <taxon>Mucoromycota</taxon>
        <taxon>Mucoromycotina</taxon>
        <taxon>Mucoromycetes</taxon>
        <taxon>Mucorales</taxon>
        <taxon>Phycomycetaceae</taxon>
        <taxon>Phycomyces</taxon>
    </lineage>
</organism>
<proteinExistence type="predicted"/>
<dbReference type="InParanoid" id="A0A167Q4F9"/>
<accession>A0A167Q4F9</accession>
<dbReference type="AlphaFoldDB" id="A0A167Q4F9"/>
<sequence length="217" mass="24758">MPKKSISKKSNKAARATTTTITTTDNDNGSNIDSAFRLHWVMAIQLMRFTKKISEVNTFLHRSKKTITSEDIEAEASKAVEQALSPQRYPVLDLYEKYDKMQSAYFETNRRIIKSVVDYLCNQAESKLITPGNIRRKVLHYISSQKLKGKKTEDQTAEANQVECFSQSCVQGLADFLHADYMSDLETDCEVADNSSSTNRVFGQFCSSWRSEMIQFF</sequence>
<dbReference type="VEuPathDB" id="FungiDB:PHYBLDRAFT_141113"/>
<dbReference type="RefSeq" id="XP_018297098.1">
    <property type="nucleotide sequence ID" value="XM_018430529.1"/>
</dbReference>
<name>A0A167Q4F9_PHYB8</name>
<dbReference type="GeneID" id="28991435"/>
<evidence type="ECO:0000313" key="2">
    <source>
        <dbReference type="EMBL" id="OAD79058.1"/>
    </source>
</evidence>
<evidence type="ECO:0000313" key="3">
    <source>
        <dbReference type="Proteomes" id="UP000077315"/>
    </source>
</evidence>
<feature type="compositionally biased region" description="Basic residues" evidence="1">
    <location>
        <begin position="1"/>
        <end position="12"/>
    </location>
</feature>
<dbReference type="Proteomes" id="UP000077315">
    <property type="component" value="Unassembled WGS sequence"/>
</dbReference>
<feature type="region of interest" description="Disordered" evidence="1">
    <location>
        <begin position="1"/>
        <end position="28"/>
    </location>
</feature>
<evidence type="ECO:0000256" key="1">
    <source>
        <dbReference type="SAM" id="MobiDB-lite"/>
    </source>
</evidence>